<dbReference type="EMBL" id="AEVT01000106">
    <property type="protein sequence ID" value="EGA68453.1"/>
    <property type="molecule type" value="Genomic_DNA"/>
</dbReference>
<evidence type="ECO:0000313" key="1">
    <source>
        <dbReference type="EMBL" id="EGA68453.1"/>
    </source>
</evidence>
<reference evidence="1 2" key="1">
    <citation type="journal article" date="2012" name="Int. J. Syst. Evol. Microbiol.">
        <title>Vibrio caribbeanicus sp. nov., isolated from the marine sponge Scleritoderma cyanea.</title>
        <authorList>
            <person name="Hoffmann M."/>
            <person name="Monday S.R."/>
            <person name="Allard M.W."/>
            <person name="Strain E.A."/>
            <person name="Whittaker P."/>
            <person name="Naum M."/>
            <person name="McCarthy P.J."/>
            <person name="Lopez J.V."/>
            <person name="Fischer M."/>
            <person name="Brown E.W."/>
        </authorList>
    </citation>
    <scope>NUCLEOTIDE SEQUENCE [LARGE SCALE GENOMIC DNA]</scope>
    <source>
        <strain evidence="2">DSMZ 21326</strain>
    </source>
</reference>
<accession>E8MC49</accession>
<protein>
    <submittedName>
        <fullName evidence="1">Uncharacterized protein</fullName>
    </submittedName>
</protein>
<proteinExistence type="predicted"/>
<dbReference type="Proteomes" id="UP000006228">
    <property type="component" value="Unassembled WGS sequence"/>
</dbReference>
<sequence length="50" mass="5731">MFVFIVMFAEIKCIQSGDDKVRAITLKIKNTVLVSFEVKSCINEYIGQIF</sequence>
<dbReference type="AlphaFoldDB" id="E8MC49"/>
<name>E8MC49_PHOS4</name>
<comment type="caution">
    <text evidence="1">The sequence shown here is derived from an EMBL/GenBank/DDBJ whole genome shotgun (WGS) entry which is preliminary data.</text>
</comment>
<evidence type="ECO:0000313" key="2">
    <source>
        <dbReference type="Proteomes" id="UP000006228"/>
    </source>
</evidence>
<organism evidence="1 2">
    <name type="scientific">Vibrio sinaloensis DSM 21326</name>
    <dbReference type="NCBI Taxonomy" id="945550"/>
    <lineage>
        <taxon>Bacteria</taxon>
        <taxon>Pseudomonadati</taxon>
        <taxon>Pseudomonadota</taxon>
        <taxon>Gammaproteobacteria</taxon>
        <taxon>Vibrionales</taxon>
        <taxon>Vibrionaceae</taxon>
        <taxon>Vibrio</taxon>
        <taxon>Vibrio oreintalis group</taxon>
    </lineage>
</organism>
<gene>
    <name evidence="1" type="ORF">VISI1226_23047</name>
</gene>